<dbReference type="PROSITE" id="PS50007">
    <property type="entry name" value="PIPLC_X_DOMAIN"/>
    <property type="match status" value="1"/>
</dbReference>
<dbReference type="InterPro" id="IPR000008">
    <property type="entry name" value="C2_dom"/>
</dbReference>
<gene>
    <name evidence="11" type="ORF">BD289DRAFT_363848</name>
</gene>
<evidence type="ECO:0000256" key="4">
    <source>
        <dbReference type="ARBA" id="ARBA00023098"/>
    </source>
</evidence>
<keyword evidence="4 7" id="KW-0443">Lipid metabolism</keyword>
<dbReference type="GO" id="GO:0016042">
    <property type="term" value="P:lipid catabolic process"/>
    <property type="evidence" value="ECO:0007669"/>
    <property type="project" value="UniProtKB-KW"/>
</dbReference>
<dbReference type="Pfam" id="PF23617">
    <property type="entry name" value="EF-hand_15"/>
    <property type="match status" value="1"/>
</dbReference>
<evidence type="ECO:0000313" key="12">
    <source>
        <dbReference type="Proteomes" id="UP000241462"/>
    </source>
</evidence>
<keyword evidence="3 7" id="KW-0442">Lipid degradation</keyword>
<dbReference type="SMART" id="SM00149">
    <property type="entry name" value="PLCYc"/>
    <property type="match status" value="1"/>
</dbReference>
<evidence type="ECO:0000259" key="9">
    <source>
        <dbReference type="PROSITE" id="PS50004"/>
    </source>
</evidence>
<dbReference type="Proteomes" id="UP000241462">
    <property type="component" value="Unassembled WGS sequence"/>
</dbReference>
<dbReference type="PRINTS" id="PR00390">
    <property type="entry name" value="PHPHLIPASEC"/>
</dbReference>
<evidence type="ECO:0000256" key="8">
    <source>
        <dbReference type="SAM" id="MobiDB-lite"/>
    </source>
</evidence>
<dbReference type="GO" id="GO:0051209">
    <property type="term" value="P:release of sequestered calcium ion into cytosol"/>
    <property type="evidence" value="ECO:0007669"/>
    <property type="project" value="TreeGrafter"/>
</dbReference>
<dbReference type="EC" id="3.1.4.11" evidence="7"/>
<feature type="region of interest" description="Disordered" evidence="8">
    <location>
        <begin position="1"/>
        <end position="32"/>
    </location>
</feature>
<dbReference type="PANTHER" id="PTHR10336">
    <property type="entry name" value="PHOSPHOINOSITIDE-SPECIFIC PHOSPHOLIPASE C FAMILY PROTEIN"/>
    <property type="match status" value="1"/>
</dbReference>
<dbReference type="InterPro" id="IPR001711">
    <property type="entry name" value="PLipase_C_Pinositol-sp_Y"/>
</dbReference>
<dbReference type="Gene3D" id="2.60.40.150">
    <property type="entry name" value="C2 domain"/>
    <property type="match status" value="1"/>
</dbReference>
<dbReference type="SUPFAM" id="SSF51695">
    <property type="entry name" value="PLC-like phosphodiesterases"/>
    <property type="match status" value="1"/>
</dbReference>
<dbReference type="FunFam" id="3.20.20.190:FF:000039">
    <property type="entry name" value="Phosphoinositide phospholipase C"/>
    <property type="match status" value="1"/>
</dbReference>
<dbReference type="PROSITE" id="PS50004">
    <property type="entry name" value="C2"/>
    <property type="match status" value="1"/>
</dbReference>
<evidence type="ECO:0000256" key="7">
    <source>
        <dbReference type="RuleBase" id="RU361133"/>
    </source>
</evidence>
<dbReference type="PROSITE" id="PS50008">
    <property type="entry name" value="PIPLC_Y_DOMAIN"/>
    <property type="match status" value="1"/>
</dbReference>
<dbReference type="GO" id="GO:0048015">
    <property type="term" value="P:phosphatidylinositol-mediated signaling"/>
    <property type="evidence" value="ECO:0007669"/>
    <property type="project" value="TreeGrafter"/>
</dbReference>
<evidence type="ECO:0000256" key="6">
    <source>
        <dbReference type="ARBA" id="ARBA00059664"/>
    </source>
</evidence>
<accession>A0A2T3AEV5</accession>
<dbReference type="AlphaFoldDB" id="A0A2T3AEV5"/>
<dbReference type="CDD" id="cd08598">
    <property type="entry name" value="PI-PLC1c_yeast"/>
    <property type="match status" value="1"/>
</dbReference>
<dbReference type="SMART" id="SM00148">
    <property type="entry name" value="PLCXc"/>
    <property type="match status" value="1"/>
</dbReference>
<feature type="region of interest" description="Disordered" evidence="8">
    <location>
        <begin position="372"/>
        <end position="403"/>
    </location>
</feature>
<feature type="compositionally biased region" description="Basic and acidic residues" evidence="8">
    <location>
        <begin position="218"/>
        <end position="241"/>
    </location>
</feature>
<dbReference type="EMBL" id="KZ678400">
    <property type="protein sequence ID" value="PSR94240.1"/>
    <property type="molecule type" value="Genomic_DNA"/>
</dbReference>
<evidence type="ECO:0000259" key="10">
    <source>
        <dbReference type="PROSITE" id="PS50008"/>
    </source>
</evidence>
<dbReference type="Pfam" id="PF00387">
    <property type="entry name" value="PI-PLC-Y"/>
    <property type="match status" value="1"/>
</dbReference>
<dbReference type="InterPro" id="IPR035892">
    <property type="entry name" value="C2_domain_sf"/>
</dbReference>
<name>A0A2T3AEV5_9PEZI</name>
<protein>
    <recommendedName>
        <fullName evidence="7">Phosphoinositide phospholipase C</fullName>
        <ecNumber evidence="7">3.1.4.11</ecNumber>
    </recommendedName>
</protein>
<dbReference type="InterPro" id="IPR056584">
    <property type="entry name" value="EF-hand_15"/>
</dbReference>
<reference evidence="11 12" key="1">
    <citation type="journal article" date="2018" name="Mycol. Prog.">
        <title>Coniella lustricola, a new species from submerged detritus.</title>
        <authorList>
            <person name="Raudabaugh D.B."/>
            <person name="Iturriaga T."/>
            <person name="Carver A."/>
            <person name="Mondo S."/>
            <person name="Pangilinan J."/>
            <person name="Lipzen A."/>
            <person name="He G."/>
            <person name="Amirebrahimi M."/>
            <person name="Grigoriev I.V."/>
            <person name="Miller A.N."/>
        </authorList>
    </citation>
    <scope>NUCLEOTIDE SEQUENCE [LARGE SCALE GENOMIC DNA]</scope>
    <source>
        <strain evidence="11 12">B22-T-1</strain>
    </source>
</reference>
<dbReference type="Pfam" id="PF00388">
    <property type="entry name" value="PI-PLC-X"/>
    <property type="match status" value="1"/>
</dbReference>
<dbReference type="SMART" id="SM00239">
    <property type="entry name" value="C2"/>
    <property type="match status" value="1"/>
</dbReference>
<dbReference type="GO" id="GO:0004435">
    <property type="term" value="F:phosphatidylinositol-4,5-bisphosphate phospholipase C activity"/>
    <property type="evidence" value="ECO:0007669"/>
    <property type="project" value="UniProtKB-EC"/>
</dbReference>
<dbReference type="InterPro" id="IPR000909">
    <property type="entry name" value="PLipase_C_PInositol-sp_X_dom"/>
</dbReference>
<dbReference type="FunFam" id="3.20.20.190:FF:000060">
    <property type="entry name" value="Phosphoinositide phospholipase C"/>
    <property type="match status" value="1"/>
</dbReference>
<comment type="catalytic activity">
    <reaction evidence="1 7">
        <text>a 1,2-diacyl-sn-glycero-3-phospho-(1D-myo-inositol-4,5-bisphosphate) + H2O = 1D-myo-inositol 1,4,5-trisphosphate + a 1,2-diacyl-sn-glycerol + H(+)</text>
        <dbReference type="Rhea" id="RHEA:33179"/>
        <dbReference type="ChEBI" id="CHEBI:15377"/>
        <dbReference type="ChEBI" id="CHEBI:15378"/>
        <dbReference type="ChEBI" id="CHEBI:17815"/>
        <dbReference type="ChEBI" id="CHEBI:58456"/>
        <dbReference type="ChEBI" id="CHEBI:203600"/>
        <dbReference type="EC" id="3.1.4.11"/>
    </reaction>
</comment>
<feature type="region of interest" description="Disordered" evidence="8">
    <location>
        <begin position="171"/>
        <end position="263"/>
    </location>
</feature>
<comment type="function">
    <text evidence="6">The production of the second messenger molecules diacylglycerol (DAG) and inositol 1,4,5-trisphosphate (IP3) is mediated by activated phosphatidylinositol-specific phospholipase C enzymes.</text>
</comment>
<dbReference type="PANTHER" id="PTHR10336:SF82">
    <property type="entry name" value="PHOSPHOINOSITIDE PHOSPHOLIPASE C"/>
    <property type="match status" value="1"/>
</dbReference>
<keyword evidence="5" id="KW-0807">Transducer</keyword>
<dbReference type="InParanoid" id="A0A2T3AEV5"/>
<dbReference type="InterPro" id="IPR001192">
    <property type="entry name" value="PI-PLC_fam"/>
</dbReference>
<dbReference type="CDD" id="cd00275">
    <property type="entry name" value="C2_PLC_like"/>
    <property type="match status" value="1"/>
</dbReference>
<evidence type="ECO:0000256" key="3">
    <source>
        <dbReference type="ARBA" id="ARBA00022963"/>
    </source>
</evidence>
<dbReference type="OrthoDB" id="269822at2759"/>
<evidence type="ECO:0000313" key="11">
    <source>
        <dbReference type="EMBL" id="PSR94240.1"/>
    </source>
</evidence>
<keyword evidence="12" id="KW-1185">Reference proteome</keyword>
<evidence type="ECO:0000256" key="1">
    <source>
        <dbReference type="ARBA" id="ARBA00001195"/>
    </source>
</evidence>
<sequence>MTTEHPPQKQELPPPQEAIKQAGGGLSGEQHGQIKTVSSTVLPYLERIFKCHADTSQKAWNAEQASTFIRYTQAGDPGKVSDGFPAELVGKEELDFNDFLKYMTSDATSVVAPLSDQDGDLGYPLSSYFISSSHNTYLTGNQLSSDASADAYKNVLLRGCRCIEIDVWDGDDSASETSSSSDSEHDLDGDSPAKAAKRAKRKKTVETAKSKLPTSMLHKLEKTSLGKKLEKYVEKKTEPRRSTPSPHAAKSDANDTGLKATPTITSEKPAATIAALIEPRVLHGHTLTKEVSFRQVCTTIQEHAFTVTDLPLIVSLEVHAGPQQQEIMVEIMKELWTGLLLEPPKQEPDVLPSPSDLRRKILVKVKYAPPGIEAPASPSGSEEDLSSTGPSAPGAIKADAKKKKKPSKIIQALSDLGIHARAVSFKSLQQPEATMPGHVFSLGENTVFDVHEKQGQQLFEHNRKYLMRAYPSGIRVGSSNVDPATFWRKGIQIAALNWQNWDKGMMLNEGMFAGSGGYMLKPPGYRQSKPNTPAETSHVKHRTLDLEIQVFAAQSLPLPPGTSVKSFDPYLKIELHVEAGGERHGHFPSDGHDCDTTTAASAKAAAVAAFSKHNSEDDEEQEGEYKSRLKTVKGTRDPDFKGEVVEFKTIPGVVEELSFVRFLVRDDERFQRDDLAAWACVRLDRLRMGYRFVMLMDAKGKQSEGMILIKVMKKVY</sequence>
<dbReference type="SUPFAM" id="SSF49562">
    <property type="entry name" value="C2 domain (Calcium/lipid-binding domain, CaLB)"/>
    <property type="match status" value="1"/>
</dbReference>
<dbReference type="Gene3D" id="3.20.20.190">
    <property type="entry name" value="Phosphatidylinositol (PI) phosphodiesterase"/>
    <property type="match status" value="2"/>
</dbReference>
<evidence type="ECO:0000256" key="5">
    <source>
        <dbReference type="ARBA" id="ARBA00023224"/>
    </source>
</evidence>
<evidence type="ECO:0000256" key="2">
    <source>
        <dbReference type="ARBA" id="ARBA00022801"/>
    </source>
</evidence>
<proteinExistence type="predicted"/>
<dbReference type="STRING" id="2025994.A0A2T3AEV5"/>
<dbReference type="InterPro" id="IPR017946">
    <property type="entry name" value="PLC-like_Pdiesterase_TIM-brl"/>
</dbReference>
<feature type="domain" description="PI-PLC Y-box" evidence="10">
    <location>
        <begin position="413"/>
        <end position="526"/>
    </location>
</feature>
<dbReference type="Pfam" id="PF00168">
    <property type="entry name" value="C2"/>
    <property type="match status" value="1"/>
</dbReference>
<keyword evidence="2 7" id="KW-0378">Hydrolase</keyword>
<organism evidence="11 12">
    <name type="scientific">Coniella lustricola</name>
    <dbReference type="NCBI Taxonomy" id="2025994"/>
    <lineage>
        <taxon>Eukaryota</taxon>
        <taxon>Fungi</taxon>
        <taxon>Dikarya</taxon>
        <taxon>Ascomycota</taxon>
        <taxon>Pezizomycotina</taxon>
        <taxon>Sordariomycetes</taxon>
        <taxon>Sordariomycetidae</taxon>
        <taxon>Diaporthales</taxon>
        <taxon>Schizoparmaceae</taxon>
        <taxon>Coniella</taxon>
    </lineage>
</organism>
<feature type="domain" description="C2" evidence="9">
    <location>
        <begin position="526"/>
        <end position="697"/>
    </location>
</feature>